<dbReference type="OMA" id="MPRMINA"/>
<organism evidence="2 3">
    <name type="scientific">Romanomermis culicivorax</name>
    <name type="common">Nematode worm</name>
    <dbReference type="NCBI Taxonomy" id="13658"/>
    <lineage>
        <taxon>Eukaryota</taxon>
        <taxon>Metazoa</taxon>
        <taxon>Ecdysozoa</taxon>
        <taxon>Nematoda</taxon>
        <taxon>Enoplea</taxon>
        <taxon>Dorylaimia</taxon>
        <taxon>Mermithida</taxon>
        <taxon>Mermithoidea</taxon>
        <taxon>Mermithidae</taxon>
        <taxon>Romanomermis</taxon>
    </lineage>
</organism>
<dbReference type="InterPro" id="IPR012337">
    <property type="entry name" value="RNaseH-like_sf"/>
</dbReference>
<dbReference type="PANTHER" id="PTHR37984:SF15">
    <property type="entry name" value="INTEGRASE CATALYTIC DOMAIN-CONTAINING PROTEIN"/>
    <property type="match status" value="1"/>
</dbReference>
<dbReference type="WBParaSite" id="nRc.2.0.1.t15625-RA">
    <property type="protein sequence ID" value="nRc.2.0.1.t15625-RA"/>
    <property type="gene ID" value="nRc.2.0.1.g15625"/>
</dbReference>
<evidence type="ECO:0000313" key="2">
    <source>
        <dbReference type="Proteomes" id="UP000887565"/>
    </source>
</evidence>
<dbReference type="PROSITE" id="PS50994">
    <property type="entry name" value="INTEGRASE"/>
    <property type="match status" value="1"/>
</dbReference>
<dbReference type="Proteomes" id="UP000887565">
    <property type="component" value="Unplaced"/>
</dbReference>
<dbReference type="Gene3D" id="3.30.420.10">
    <property type="entry name" value="Ribonuclease H-like superfamily/Ribonuclease H"/>
    <property type="match status" value="1"/>
</dbReference>
<dbReference type="PANTHER" id="PTHR37984">
    <property type="entry name" value="PROTEIN CBG26694"/>
    <property type="match status" value="1"/>
</dbReference>
<dbReference type="GO" id="GO:0015074">
    <property type="term" value="P:DNA integration"/>
    <property type="evidence" value="ECO:0007669"/>
    <property type="project" value="InterPro"/>
</dbReference>
<dbReference type="InterPro" id="IPR001584">
    <property type="entry name" value="Integrase_cat-core"/>
</dbReference>
<evidence type="ECO:0000313" key="3">
    <source>
        <dbReference type="WBParaSite" id="nRc.2.0.1.t15625-RA"/>
    </source>
</evidence>
<dbReference type="SUPFAM" id="SSF53098">
    <property type="entry name" value="Ribonuclease H-like"/>
    <property type="match status" value="1"/>
</dbReference>
<dbReference type="AlphaFoldDB" id="A0A915IP23"/>
<dbReference type="InterPro" id="IPR050951">
    <property type="entry name" value="Retrovirus_Pol_polyprotein"/>
</dbReference>
<dbReference type="InterPro" id="IPR036397">
    <property type="entry name" value="RNaseH_sf"/>
</dbReference>
<dbReference type="GO" id="GO:0003676">
    <property type="term" value="F:nucleic acid binding"/>
    <property type="evidence" value="ECO:0007669"/>
    <property type="project" value="InterPro"/>
</dbReference>
<keyword evidence="2" id="KW-1185">Reference proteome</keyword>
<sequence>MHGSPLVFLSDQGGCFTSKLMQDICDLLKIRKVKTTAYHPQCNGMVKCFNQTLIAQLKKYTADHPDNWEHYLPYAVSAYNATPHTAMRHSPFSLLRGYEPCITFNYDCPRRLTLLLNYDAYQHILTQAQLKMHEKVKTNLDKSAAVSKEYFD</sequence>
<name>A0A915IP23_ROMCU</name>
<accession>A0A915IP23</accession>
<protein>
    <submittedName>
        <fullName evidence="3">Integrase catalytic domain-containing protein</fullName>
    </submittedName>
</protein>
<feature type="domain" description="Integrase catalytic" evidence="1">
    <location>
        <begin position="1"/>
        <end position="99"/>
    </location>
</feature>
<reference evidence="3" key="1">
    <citation type="submission" date="2022-11" db="UniProtKB">
        <authorList>
            <consortium name="WormBaseParasite"/>
        </authorList>
    </citation>
    <scope>IDENTIFICATION</scope>
</reference>
<proteinExistence type="predicted"/>
<evidence type="ECO:0000259" key="1">
    <source>
        <dbReference type="PROSITE" id="PS50994"/>
    </source>
</evidence>